<dbReference type="Gramene" id="OGLUM10G12960.1">
    <property type="protein sequence ID" value="OGLUM10G12960.1"/>
    <property type="gene ID" value="OGLUM10G12960"/>
</dbReference>
<organism evidence="1">
    <name type="scientific">Oryza glumipatula</name>
    <dbReference type="NCBI Taxonomy" id="40148"/>
    <lineage>
        <taxon>Eukaryota</taxon>
        <taxon>Viridiplantae</taxon>
        <taxon>Streptophyta</taxon>
        <taxon>Embryophyta</taxon>
        <taxon>Tracheophyta</taxon>
        <taxon>Spermatophyta</taxon>
        <taxon>Magnoliopsida</taxon>
        <taxon>Liliopsida</taxon>
        <taxon>Poales</taxon>
        <taxon>Poaceae</taxon>
        <taxon>BOP clade</taxon>
        <taxon>Oryzoideae</taxon>
        <taxon>Oryzeae</taxon>
        <taxon>Oryzinae</taxon>
        <taxon>Oryza</taxon>
    </lineage>
</organism>
<dbReference type="EnsemblPlants" id="OGLUM10G12960.1">
    <property type="protein sequence ID" value="OGLUM10G12960.1"/>
    <property type="gene ID" value="OGLUM10G12960"/>
</dbReference>
<reference evidence="1" key="2">
    <citation type="submission" date="2018-05" db="EMBL/GenBank/DDBJ databases">
        <title>OgluRS3 (Oryza glumaepatula Reference Sequence Version 3).</title>
        <authorList>
            <person name="Zhang J."/>
            <person name="Kudrna D."/>
            <person name="Lee S."/>
            <person name="Talag J."/>
            <person name="Welchert J."/>
            <person name="Wing R.A."/>
        </authorList>
    </citation>
    <scope>NUCLEOTIDE SEQUENCE [LARGE SCALE GENOMIC DNA]</scope>
</reference>
<dbReference type="AlphaFoldDB" id="A0A0E0BBP3"/>
<dbReference type="Proteomes" id="UP000026961">
    <property type="component" value="Chromosome 10"/>
</dbReference>
<protein>
    <submittedName>
        <fullName evidence="1">Uncharacterized protein</fullName>
    </submittedName>
</protein>
<sequence length="134" mass="13082">MGGGAAAAAAAAPGFGAALVSRWIGGVRPGSSVEEQSHGGGGGKDVAKLCEAMASRAQRSINDNGHADVAELSTVSATIWGVGRNETIVAPRGVGFFAKGFISAAAPAVCLLVAGEGAEEMAVGEAATETLAEN</sequence>
<reference evidence="1" key="1">
    <citation type="submission" date="2015-04" db="UniProtKB">
        <authorList>
            <consortium name="EnsemblPlants"/>
        </authorList>
    </citation>
    <scope>IDENTIFICATION</scope>
</reference>
<name>A0A0E0BBP3_9ORYZ</name>
<proteinExistence type="predicted"/>
<dbReference type="HOGENOM" id="CLU_1899448_0_0_1"/>
<evidence type="ECO:0000313" key="1">
    <source>
        <dbReference type="EnsemblPlants" id="OGLUM10G12960.1"/>
    </source>
</evidence>
<accession>A0A0E0BBP3</accession>
<keyword evidence="2" id="KW-1185">Reference proteome</keyword>
<evidence type="ECO:0000313" key="2">
    <source>
        <dbReference type="Proteomes" id="UP000026961"/>
    </source>
</evidence>